<dbReference type="Proteomes" id="UP000683291">
    <property type="component" value="Chromosome 1"/>
</dbReference>
<dbReference type="AlphaFoldDB" id="A0A975JCB6"/>
<accession>A0A975JCB6</accession>
<keyword evidence="3" id="KW-1185">Reference proteome</keyword>
<name>A0A975JCB6_9RHOB</name>
<evidence type="ECO:0000313" key="3">
    <source>
        <dbReference type="Proteomes" id="UP000683291"/>
    </source>
</evidence>
<proteinExistence type="predicted"/>
<dbReference type="InterPro" id="IPR018728">
    <property type="entry name" value="DUF2268"/>
</dbReference>
<organism evidence="2 3">
    <name type="scientific">Sulfitobacter albidus</name>
    <dbReference type="NCBI Taxonomy" id="2829501"/>
    <lineage>
        <taxon>Bacteria</taxon>
        <taxon>Pseudomonadati</taxon>
        <taxon>Pseudomonadota</taxon>
        <taxon>Alphaproteobacteria</taxon>
        <taxon>Rhodobacterales</taxon>
        <taxon>Roseobacteraceae</taxon>
        <taxon>Sulfitobacter</taxon>
    </lineage>
</organism>
<dbReference type="KEGG" id="sual:KDD17_13070"/>
<dbReference type="EMBL" id="CP073581">
    <property type="protein sequence ID" value="QUJ75862.1"/>
    <property type="molecule type" value="Genomic_DNA"/>
</dbReference>
<evidence type="ECO:0000259" key="1">
    <source>
        <dbReference type="Pfam" id="PF10026"/>
    </source>
</evidence>
<evidence type="ECO:0000313" key="2">
    <source>
        <dbReference type="EMBL" id="QUJ75862.1"/>
    </source>
</evidence>
<reference evidence="2" key="1">
    <citation type="submission" date="2021-04" db="EMBL/GenBank/DDBJ databases">
        <title>Complete genome sequence for Sulfitobacter sp. strain JK7-1.</title>
        <authorList>
            <person name="Park S.-J."/>
        </authorList>
    </citation>
    <scope>NUCLEOTIDE SEQUENCE</scope>
    <source>
        <strain evidence="2">JK7-1</strain>
    </source>
</reference>
<dbReference type="RefSeq" id="WP_212704061.1">
    <property type="nucleotide sequence ID" value="NZ_CP073581.1"/>
</dbReference>
<dbReference type="Pfam" id="PF10026">
    <property type="entry name" value="DUF2268"/>
    <property type="match status" value="1"/>
</dbReference>
<feature type="domain" description="DUF2268" evidence="1">
    <location>
        <begin position="62"/>
        <end position="212"/>
    </location>
</feature>
<sequence length="218" mass="23896">MQTDWTLHWLEALRPFSTDQQSAISRAVDAAHASLAAQMPPPRLDMLIAARSPDWVIDGMGLSGMAYLDKLMAMNCDPTSPDLLRSCETGAFSRQVLHEVNHCLRMTGPGYGRTLGEAMVSEGLAGHFVIHLMQSAPERWEQPFPPEERAALLPDAATLNAPGYDHAAWFFGTGDLPHWAGYRLGFALVADWWAQHPTRALDALIHTPAADVLAVQGM</sequence>
<protein>
    <recommendedName>
        <fullName evidence="1">DUF2268 domain-containing protein</fullName>
    </recommendedName>
</protein>
<gene>
    <name evidence="2" type="ORF">KDD17_13070</name>
</gene>